<evidence type="ECO:0000313" key="2">
    <source>
        <dbReference type="Proteomes" id="UP000499080"/>
    </source>
</evidence>
<dbReference type="Proteomes" id="UP000499080">
    <property type="component" value="Unassembled WGS sequence"/>
</dbReference>
<gene>
    <name evidence="1" type="ORF">AVEN_94138_1</name>
</gene>
<name>A0A4Y2VKC2_ARAVE</name>
<comment type="caution">
    <text evidence="1">The sequence shown here is derived from an EMBL/GenBank/DDBJ whole genome shotgun (WGS) entry which is preliminary data.</text>
</comment>
<dbReference type="AlphaFoldDB" id="A0A4Y2VKC2"/>
<dbReference type="EMBL" id="BGPR01048742">
    <property type="protein sequence ID" value="GBO25763.1"/>
    <property type="molecule type" value="Genomic_DNA"/>
</dbReference>
<protein>
    <submittedName>
        <fullName evidence="1">Uncharacterized protein</fullName>
    </submittedName>
</protein>
<organism evidence="1 2">
    <name type="scientific">Araneus ventricosus</name>
    <name type="common">Orbweaver spider</name>
    <name type="synonym">Epeira ventricosa</name>
    <dbReference type="NCBI Taxonomy" id="182803"/>
    <lineage>
        <taxon>Eukaryota</taxon>
        <taxon>Metazoa</taxon>
        <taxon>Ecdysozoa</taxon>
        <taxon>Arthropoda</taxon>
        <taxon>Chelicerata</taxon>
        <taxon>Arachnida</taxon>
        <taxon>Araneae</taxon>
        <taxon>Araneomorphae</taxon>
        <taxon>Entelegynae</taxon>
        <taxon>Araneoidea</taxon>
        <taxon>Araneidae</taxon>
        <taxon>Araneus</taxon>
    </lineage>
</organism>
<accession>A0A4Y2VKC2</accession>
<evidence type="ECO:0000313" key="1">
    <source>
        <dbReference type="EMBL" id="GBO25763.1"/>
    </source>
</evidence>
<sequence>MKDFSDLVLSIASPAHTHSLHWRLQSGAVWNGEGKVTSGSVRATWCHGPTLILRSTMYIIFSIDALPQPFFCSQRSKQLTFLWSNIAIWSRLPLSHLARVGRPTSSAFFRISRYGGIRTSHHVFRCLLIDPTFPPCHLLEQHS</sequence>
<keyword evidence="2" id="KW-1185">Reference proteome</keyword>
<reference evidence="1 2" key="1">
    <citation type="journal article" date="2019" name="Sci. Rep.">
        <title>Orb-weaving spider Araneus ventricosus genome elucidates the spidroin gene catalogue.</title>
        <authorList>
            <person name="Kono N."/>
            <person name="Nakamura H."/>
            <person name="Ohtoshi R."/>
            <person name="Moran D.A.P."/>
            <person name="Shinohara A."/>
            <person name="Yoshida Y."/>
            <person name="Fujiwara M."/>
            <person name="Mori M."/>
            <person name="Tomita M."/>
            <person name="Arakawa K."/>
        </authorList>
    </citation>
    <scope>NUCLEOTIDE SEQUENCE [LARGE SCALE GENOMIC DNA]</scope>
</reference>
<proteinExistence type="predicted"/>